<reference evidence="2" key="1">
    <citation type="journal article" date="2015" name="Nature">
        <title>Complex archaea that bridge the gap between prokaryotes and eukaryotes.</title>
        <authorList>
            <person name="Spang A."/>
            <person name="Saw J.H."/>
            <person name="Jorgensen S.L."/>
            <person name="Zaremba-Niedzwiedzka K."/>
            <person name="Martijn J."/>
            <person name="Lind A.E."/>
            <person name="van Eijk R."/>
            <person name="Schleper C."/>
            <person name="Guy L."/>
            <person name="Ettema T.J."/>
        </authorList>
    </citation>
    <scope>NUCLEOTIDE SEQUENCE</scope>
</reference>
<dbReference type="PANTHER" id="PTHR44013:SF1">
    <property type="entry name" value="ZINC-TYPE ALCOHOL DEHYDROGENASE-LIKE PROTEIN C16A3.02C"/>
    <property type="match status" value="1"/>
</dbReference>
<evidence type="ECO:0000313" key="2">
    <source>
        <dbReference type="EMBL" id="KKN23479.1"/>
    </source>
</evidence>
<protein>
    <recommendedName>
        <fullName evidence="1">Enoyl reductase (ER) domain-containing protein</fullName>
    </recommendedName>
</protein>
<dbReference type="EMBL" id="LAZR01002967">
    <property type="protein sequence ID" value="KKN23479.1"/>
    <property type="molecule type" value="Genomic_DNA"/>
</dbReference>
<gene>
    <name evidence="2" type="ORF">LCGC14_0904580</name>
</gene>
<dbReference type="PANTHER" id="PTHR44013">
    <property type="entry name" value="ZINC-TYPE ALCOHOL DEHYDROGENASE-LIKE PROTEIN C16A3.02C"/>
    <property type="match status" value="1"/>
</dbReference>
<dbReference type="Pfam" id="PF08240">
    <property type="entry name" value="ADH_N"/>
    <property type="match status" value="1"/>
</dbReference>
<feature type="domain" description="Enoyl reductase (ER)" evidence="1">
    <location>
        <begin position="27"/>
        <end position="323"/>
    </location>
</feature>
<organism evidence="2">
    <name type="scientific">marine sediment metagenome</name>
    <dbReference type="NCBI Taxonomy" id="412755"/>
    <lineage>
        <taxon>unclassified sequences</taxon>
        <taxon>metagenomes</taxon>
        <taxon>ecological metagenomes</taxon>
    </lineage>
</organism>
<dbReference type="InterPro" id="IPR020843">
    <property type="entry name" value="ER"/>
</dbReference>
<evidence type="ECO:0000259" key="1">
    <source>
        <dbReference type="SMART" id="SM00829"/>
    </source>
</evidence>
<dbReference type="InterPro" id="IPR013154">
    <property type="entry name" value="ADH-like_N"/>
</dbReference>
<dbReference type="SMART" id="SM00829">
    <property type="entry name" value="PKS_ER"/>
    <property type="match status" value="1"/>
</dbReference>
<dbReference type="CDD" id="cd08267">
    <property type="entry name" value="MDR1"/>
    <property type="match status" value="1"/>
</dbReference>
<proteinExistence type="predicted"/>
<dbReference type="InterPro" id="IPR013149">
    <property type="entry name" value="ADH-like_C"/>
</dbReference>
<accession>A0A0F9P029</accession>
<comment type="caution">
    <text evidence="2">The sequence shown here is derived from an EMBL/GenBank/DDBJ whole genome shotgun (WGS) entry which is preliminary data.</text>
</comment>
<sequence>MINITKNEKEYTGTGTPMKAMVYTEYGGPEVFHLKYVEKPIPKDNEILVKVYASTVSFGVRIARSGNHPDSKLFSYASRLMFGLKKPKKKFHILGWELAGEIETVGKDVKLFKIGDQVFGTTTGLSTGAYAEYVCLPEEWQKGVVAIKPTNMTYEEAATVPVGGMAAYYLLKKASIQKGQKTLIYGASGTLGTFAVQLAKYFGAEVTGVCSTANLEMVKSLGADNVVDYTKEDFTKGGQIYDVVFEAVGKISSSTCKKALKENGTYLSSAHRTKEITENLILLRELIEAGKLKTSLDRSYPLEQMVKAHTYVDKGHKKGNVAITVVKS</sequence>
<dbReference type="InterPro" id="IPR036291">
    <property type="entry name" value="NAD(P)-bd_dom_sf"/>
</dbReference>
<name>A0A0F9P029_9ZZZZ</name>
<dbReference type="InterPro" id="IPR052733">
    <property type="entry name" value="Chloroplast_QOR"/>
</dbReference>
<dbReference type="SUPFAM" id="SSF51735">
    <property type="entry name" value="NAD(P)-binding Rossmann-fold domains"/>
    <property type="match status" value="1"/>
</dbReference>
<dbReference type="InterPro" id="IPR011032">
    <property type="entry name" value="GroES-like_sf"/>
</dbReference>
<dbReference type="Gene3D" id="3.40.50.720">
    <property type="entry name" value="NAD(P)-binding Rossmann-like Domain"/>
    <property type="match status" value="1"/>
</dbReference>
<dbReference type="GO" id="GO:0016491">
    <property type="term" value="F:oxidoreductase activity"/>
    <property type="evidence" value="ECO:0007669"/>
    <property type="project" value="InterPro"/>
</dbReference>
<dbReference type="AlphaFoldDB" id="A0A0F9P029"/>
<dbReference type="Gene3D" id="3.90.180.10">
    <property type="entry name" value="Medium-chain alcohol dehydrogenases, catalytic domain"/>
    <property type="match status" value="1"/>
</dbReference>
<dbReference type="SUPFAM" id="SSF50129">
    <property type="entry name" value="GroES-like"/>
    <property type="match status" value="1"/>
</dbReference>
<dbReference type="Pfam" id="PF13602">
    <property type="entry name" value="ADH_zinc_N_2"/>
    <property type="match status" value="1"/>
</dbReference>
<dbReference type="Pfam" id="PF00107">
    <property type="entry name" value="ADH_zinc_N"/>
    <property type="match status" value="1"/>
</dbReference>